<reference evidence="2" key="1">
    <citation type="journal article" date="2023" name="Plant J.">
        <title>The genome of the king protea, Protea cynaroides.</title>
        <authorList>
            <person name="Chang J."/>
            <person name="Duong T.A."/>
            <person name="Schoeman C."/>
            <person name="Ma X."/>
            <person name="Roodt D."/>
            <person name="Barker N."/>
            <person name="Li Z."/>
            <person name="Van de Peer Y."/>
            <person name="Mizrachi E."/>
        </authorList>
    </citation>
    <scope>NUCLEOTIDE SEQUENCE</scope>
    <source>
        <tissue evidence="2">Young leaves</tissue>
    </source>
</reference>
<evidence type="ECO:0000256" key="1">
    <source>
        <dbReference type="SAM" id="MobiDB-lite"/>
    </source>
</evidence>
<dbReference type="PANTHER" id="PTHR33052">
    <property type="entry name" value="DUF4228 DOMAIN PROTEIN-RELATED"/>
    <property type="match status" value="1"/>
</dbReference>
<dbReference type="AlphaFoldDB" id="A0A9Q0K5L8"/>
<gene>
    <name evidence="2" type="ORF">NE237_022809</name>
</gene>
<name>A0A9Q0K5L8_9MAGN</name>
<dbReference type="Pfam" id="PF14009">
    <property type="entry name" value="PADRE"/>
    <property type="match status" value="1"/>
</dbReference>
<proteinExistence type="predicted"/>
<evidence type="ECO:0008006" key="4">
    <source>
        <dbReference type="Google" id="ProtNLM"/>
    </source>
</evidence>
<feature type="compositionally biased region" description="Polar residues" evidence="1">
    <location>
        <begin position="105"/>
        <end position="116"/>
    </location>
</feature>
<dbReference type="InterPro" id="IPR025322">
    <property type="entry name" value="PADRE_dom"/>
</dbReference>
<evidence type="ECO:0000313" key="3">
    <source>
        <dbReference type="Proteomes" id="UP001141806"/>
    </source>
</evidence>
<keyword evidence="3" id="KW-1185">Reference proteome</keyword>
<organism evidence="2 3">
    <name type="scientific">Protea cynaroides</name>
    <dbReference type="NCBI Taxonomy" id="273540"/>
    <lineage>
        <taxon>Eukaryota</taxon>
        <taxon>Viridiplantae</taxon>
        <taxon>Streptophyta</taxon>
        <taxon>Embryophyta</taxon>
        <taxon>Tracheophyta</taxon>
        <taxon>Spermatophyta</taxon>
        <taxon>Magnoliopsida</taxon>
        <taxon>Proteales</taxon>
        <taxon>Proteaceae</taxon>
        <taxon>Protea</taxon>
    </lineage>
</organism>
<protein>
    <recommendedName>
        <fullName evidence="4">DUF4228 domain-containing protein</fullName>
    </recommendedName>
</protein>
<dbReference type="EMBL" id="JAMYWD010000008">
    <property type="protein sequence ID" value="KAJ4962870.1"/>
    <property type="molecule type" value="Genomic_DNA"/>
</dbReference>
<evidence type="ECO:0000313" key="2">
    <source>
        <dbReference type="EMBL" id="KAJ4962870.1"/>
    </source>
</evidence>
<sequence>MGGCLSCRSVPASLDVIRVVHLSGLVEDYDHPVTAGEITGKPPKYFLCASTEYSFSSSLAFQPDIQLQRGQIYFLLPLSSLQWEASDIDFACLATRLTKLAKRSGSPNSRHSQSNPVLGRSRSAPERVLSTSEEDTSVGQNSVVTLDREKMSVRAGTWKPFLATINEKSFGRRSESDLHSPMIPTPR</sequence>
<accession>A0A9Q0K5L8</accession>
<feature type="region of interest" description="Disordered" evidence="1">
    <location>
        <begin position="103"/>
        <end position="143"/>
    </location>
</feature>
<dbReference type="Proteomes" id="UP001141806">
    <property type="component" value="Unassembled WGS sequence"/>
</dbReference>
<comment type="caution">
    <text evidence="2">The sequence shown here is derived from an EMBL/GenBank/DDBJ whole genome shotgun (WGS) entry which is preliminary data.</text>
</comment>
<dbReference type="OrthoDB" id="736928at2759"/>